<gene>
    <name evidence="1" type="ORF">HPB49_001147</name>
</gene>
<dbReference type="EMBL" id="CM023478">
    <property type="protein sequence ID" value="KAH7932692.1"/>
    <property type="molecule type" value="Genomic_DNA"/>
</dbReference>
<evidence type="ECO:0000313" key="1">
    <source>
        <dbReference type="EMBL" id="KAH7932692.1"/>
    </source>
</evidence>
<proteinExistence type="predicted"/>
<name>A0ACB8C1B0_DERSI</name>
<reference evidence="1" key="1">
    <citation type="submission" date="2020-05" db="EMBL/GenBank/DDBJ databases">
        <title>Large-scale comparative analyses of tick genomes elucidate their genetic diversity and vector capacities.</title>
        <authorList>
            <person name="Jia N."/>
            <person name="Wang J."/>
            <person name="Shi W."/>
            <person name="Du L."/>
            <person name="Sun Y."/>
            <person name="Zhan W."/>
            <person name="Jiang J."/>
            <person name="Wang Q."/>
            <person name="Zhang B."/>
            <person name="Ji P."/>
            <person name="Sakyi L.B."/>
            <person name="Cui X."/>
            <person name="Yuan T."/>
            <person name="Jiang B."/>
            <person name="Yang W."/>
            <person name="Lam T.T.-Y."/>
            <person name="Chang Q."/>
            <person name="Ding S."/>
            <person name="Wang X."/>
            <person name="Zhu J."/>
            <person name="Ruan X."/>
            <person name="Zhao L."/>
            <person name="Wei J."/>
            <person name="Que T."/>
            <person name="Du C."/>
            <person name="Cheng J."/>
            <person name="Dai P."/>
            <person name="Han X."/>
            <person name="Huang E."/>
            <person name="Gao Y."/>
            <person name="Liu J."/>
            <person name="Shao H."/>
            <person name="Ye R."/>
            <person name="Li L."/>
            <person name="Wei W."/>
            <person name="Wang X."/>
            <person name="Wang C."/>
            <person name="Yang T."/>
            <person name="Huo Q."/>
            <person name="Li W."/>
            <person name="Guo W."/>
            <person name="Chen H."/>
            <person name="Zhou L."/>
            <person name="Ni X."/>
            <person name="Tian J."/>
            <person name="Zhou Y."/>
            <person name="Sheng Y."/>
            <person name="Liu T."/>
            <person name="Pan Y."/>
            <person name="Xia L."/>
            <person name="Li J."/>
            <person name="Zhao F."/>
            <person name="Cao W."/>
        </authorList>
    </citation>
    <scope>NUCLEOTIDE SEQUENCE</scope>
    <source>
        <strain evidence="1">Dsil-2018</strain>
    </source>
</reference>
<comment type="caution">
    <text evidence="1">The sequence shown here is derived from an EMBL/GenBank/DDBJ whole genome shotgun (WGS) entry which is preliminary data.</text>
</comment>
<evidence type="ECO:0000313" key="2">
    <source>
        <dbReference type="Proteomes" id="UP000821865"/>
    </source>
</evidence>
<sequence>MDANATKSRTLTIIPSGKFNKAKIITNYVYTMGDEPLEVTTLQPSWKYLGIRFDGTQSTNDSVKGDLRGLLAHLAKAPLKPQQRLSLATLHDTPTNPIPVTRPSLLKATPVTRKNDRGSGETLACSATGRTPRVLVCASAGRWLRCDVPANSCPGYEDAKAE</sequence>
<organism evidence="1 2">
    <name type="scientific">Dermacentor silvarum</name>
    <name type="common">Tick</name>
    <dbReference type="NCBI Taxonomy" id="543639"/>
    <lineage>
        <taxon>Eukaryota</taxon>
        <taxon>Metazoa</taxon>
        <taxon>Ecdysozoa</taxon>
        <taxon>Arthropoda</taxon>
        <taxon>Chelicerata</taxon>
        <taxon>Arachnida</taxon>
        <taxon>Acari</taxon>
        <taxon>Parasitiformes</taxon>
        <taxon>Ixodida</taxon>
        <taxon>Ixodoidea</taxon>
        <taxon>Ixodidae</taxon>
        <taxon>Rhipicephalinae</taxon>
        <taxon>Dermacentor</taxon>
    </lineage>
</organism>
<protein>
    <submittedName>
        <fullName evidence="1">Uncharacterized protein</fullName>
    </submittedName>
</protein>
<accession>A0ACB8C1B0</accession>
<keyword evidence="2" id="KW-1185">Reference proteome</keyword>
<dbReference type="Proteomes" id="UP000821865">
    <property type="component" value="Chromosome 9"/>
</dbReference>